<sequence length="347" mass="38874">MPKHDVPPDITFLVCLWMEALVYGFFTAIFAGSLYVNLTLRRNQDFHSRMMFYVSILMFIIATLHVSMNCFRMVEAYVIHRDDPGGPVAWISALAPWHHVFKDTLYATQEMLGDAAAIYRTYVVWGRNWKAVVLPGALLTMSLISGYAVCGLYPSEKSSQTVFDPRLTHWITTFYSISVVQSGMTTSLMAFRIWQTDRRSAAYRTNKEGNLMPIFRILVESASIQFVVEVILLSLYCANFTAQYLLLEMVTPLVGITFGAITIRIALHQSKSFSSSRGPVSHVSEGPVATIGSIPMRPMPISISITKDVEAHGDGNLKDSPATDYSDMYHKRQKGSNSSDEEIATVH</sequence>
<reference evidence="1" key="1">
    <citation type="submission" date="2022-07" db="EMBL/GenBank/DDBJ databases">
        <title>Genome Sequence of Phlebia brevispora.</title>
        <authorList>
            <person name="Buettner E."/>
        </authorList>
    </citation>
    <scope>NUCLEOTIDE SEQUENCE</scope>
    <source>
        <strain evidence="1">MPL23</strain>
    </source>
</reference>
<gene>
    <name evidence="1" type="ORF">NM688_g4795</name>
</gene>
<evidence type="ECO:0000313" key="1">
    <source>
        <dbReference type="EMBL" id="KAJ3551279.1"/>
    </source>
</evidence>
<dbReference type="EMBL" id="JANHOG010000825">
    <property type="protein sequence ID" value="KAJ3551279.1"/>
    <property type="molecule type" value="Genomic_DNA"/>
</dbReference>
<evidence type="ECO:0000313" key="2">
    <source>
        <dbReference type="Proteomes" id="UP001148662"/>
    </source>
</evidence>
<proteinExistence type="predicted"/>
<name>A0ACC1T1X0_9APHY</name>
<keyword evidence="2" id="KW-1185">Reference proteome</keyword>
<organism evidence="1 2">
    <name type="scientific">Phlebia brevispora</name>
    <dbReference type="NCBI Taxonomy" id="194682"/>
    <lineage>
        <taxon>Eukaryota</taxon>
        <taxon>Fungi</taxon>
        <taxon>Dikarya</taxon>
        <taxon>Basidiomycota</taxon>
        <taxon>Agaricomycotina</taxon>
        <taxon>Agaricomycetes</taxon>
        <taxon>Polyporales</taxon>
        <taxon>Meruliaceae</taxon>
        <taxon>Phlebia</taxon>
    </lineage>
</organism>
<accession>A0ACC1T1X0</accession>
<comment type="caution">
    <text evidence="1">The sequence shown here is derived from an EMBL/GenBank/DDBJ whole genome shotgun (WGS) entry which is preliminary data.</text>
</comment>
<protein>
    <submittedName>
        <fullName evidence="1">Uncharacterized protein</fullName>
    </submittedName>
</protein>
<dbReference type="Proteomes" id="UP001148662">
    <property type="component" value="Unassembled WGS sequence"/>
</dbReference>